<feature type="non-terminal residue" evidence="2">
    <location>
        <position position="1"/>
    </location>
</feature>
<feature type="compositionally biased region" description="Basic and acidic residues" evidence="1">
    <location>
        <begin position="25"/>
        <end position="35"/>
    </location>
</feature>
<accession>A0A0B2S429</accession>
<feature type="compositionally biased region" description="Basic and acidic residues" evidence="1">
    <location>
        <begin position="1"/>
        <end position="11"/>
    </location>
</feature>
<dbReference type="Proteomes" id="UP000053555">
    <property type="component" value="Unassembled WGS sequence"/>
</dbReference>
<dbReference type="AlphaFoldDB" id="A0A0B2S429"/>
<feature type="region of interest" description="Disordered" evidence="1">
    <location>
        <begin position="1"/>
        <end position="73"/>
    </location>
</feature>
<feature type="compositionally biased region" description="Basic residues" evidence="1">
    <location>
        <begin position="56"/>
        <end position="65"/>
    </location>
</feature>
<dbReference type="EMBL" id="KN645083">
    <property type="protein sequence ID" value="KHN41481.1"/>
    <property type="molecule type" value="Genomic_DNA"/>
</dbReference>
<keyword evidence="2" id="KW-0238">DNA-binding</keyword>
<organism evidence="2">
    <name type="scientific">Glycine soja</name>
    <name type="common">Wild soybean</name>
    <dbReference type="NCBI Taxonomy" id="3848"/>
    <lineage>
        <taxon>Eukaryota</taxon>
        <taxon>Viridiplantae</taxon>
        <taxon>Streptophyta</taxon>
        <taxon>Embryophyta</taxon>
        <taxon>Tracheophyta</taxon>
        <taxon>Spermatophyta</taxon>
        <taxon>Magnoliopsida</taxon>
        <taxon>eudicotyledons</taxon>
        <taxon>Gunneridae</taxon>
        <taxon>Pentapetalae</taxon>
        <taxon>rosids</taxon>
        <taxon>fabids</taxon>
        <taxon>Fabales</taxon>
        <taxon>Fabaceae</taxon>
        <taxon>Papilionoideae</taxon>
        <taxon>50 kb inversion clade</taxon>
        <taxon>NPAAA clade</taxon>
        <taxon>indigoferoid/millettioid clade</taxon>
        <taxon>Phaseoleae</taxon>
        <taxon>Glycine</taxon>
        <taxon>Glycine subgen. Soja</taxon>
    </lineage>
</organism>
<evidence type="ECO:0000256" key="1">
    <source>
        <dbReference type="SAM" id="MobiDB-lite"/>
    </source>
</evidence>
<reference evidence="2" key="1">
    <citation type="submission" date="2014-07" db="EMBL/GenBank/DDBJ databases">
        <title>Identification of a novel salt tolerance gene in wild soybean by whole-genome sequencing.</title>
        <authorList>
            <person name="Lam H.-M."/>
            <person name="Qi X."/>
            <person name="Li M.-W."/>
            <person name="Liu X."/>
            <person name="Xie M."/>
            <person name="Ni M."/>
            <person name="Xu X."/>
        </authorList>
    </citation>
    <scope>NUCLEOTIDE SEQUENCE [LARGE SCALE GENOMIC DNA]</scope>
    <source>
        <tissue evidence="2">Root</tissue>
    </source>
</reference>
<proteinExistence type="predicted"/>
<evidence type="ECO:0000313" key="2">
    <source>
        <dbReference type="EMBL" id="KHN41481.1"/>
    </source>
</evidence>
<keyword evidence="2" id="KW-0371">Homeobox</keyword>
<protein>
    <submittedName>
        <fullName evidence="2">Homeobox-leucine zipper protein ANTHOCYANINLESS 2</fullName>
    </submittedName>
</protein>
<name>A0A0B2S429_GLYSO</name>
<gene>
    <name evidence="2" type="ORF">glysoja_036275</name>
</gene>
<dbReference type="GO" id="GO:0003677">
    <property type="term" value="F:DNA binding"/>
    <property type="evidence" value="ECO:0007669"/>
    <property type="project" value="UniProtKB-KW"/>
</dbReference>
<sequence length="73" mass="8546">QSDIDGKRDVNRLMPENFEQNGLRRNREEVHESRSGSDNMDGGSGDDFDVVDNPPRKKRYHRHTHQLIQELES</sequence>